<dbReference type="RefSeq" id="WP_078571507.1">
    <property type="nucleotide sequence ID" value="NZ_CP095474.1"/>
</dbReference>
<evidence type="ECO:0000256" key="1">
    <source>
        <dbReference type="SAM" id="MobiDB-lite"/>
    </source>
</evidence>
<evidence type="ECO:0000313" key="3">
    <source>
        <dbReference type="EMBL" id="URN18753.1"/>
    </source>
</evidence>
<feature type="compositionally biased region" description="Basic and acidic residues" evidence="1">
    <location>
        <begin position="52"/>
        <end position="62"/>
    </location>
</feature>
<organism evidence="3 4">
    <name type="scientific">Streptomyces sudanensis</name>
    <dbReference type="NCBI Taxonomy" id="436397"/>
    <lineage>
        <taxon>Bacteria</taxon>
        <taxon>Bacillati</taxon>
        <taxon>Actinomycetota</taxon>
        <taxon>Actinomycetes</taxon>
        <taxon>Kitasatosporales</taxon>
        <taxon>Streptomycetaceae</taxon>
        <taxon>Streptomyces</taxon>
    </lineage>
</organism>
<gene>
    <name evidence="3" type="ORF">MW084_12510</name>
</gene>
<keyword evidence="4" id="KW-1185">Reference proteome</keyword>
<feature type="domain" description="DUF397" evidence="2">
    <location>
        <begin position="7"/>
        <end position="49"/>
    </location>
</feature>
<protein>
    <submittedName>
        <fullName evidence="3">DUF397 domain-containing protein</fullName>
    </submittedName>
</protein>
<sequence length="62" mass="6716">MAAVEPDWRTSAYTGTENCVGVTDDDPHRTHAGDTKDRDGTALSFPPGSRADSVDYGKRFDV</sequence>
<proteinExistence type="predicted"/>
<feature type="compositionally biased region" description="Basic and acidic residues" evidence="1">
    <location>
        <begin position="25"/>
        <end position="40"/>
    </location>
</feature>
<accession>A0ABY4TIL6</accession>
<dbReference type="InterPro" id="IPR007278">
    <property type="entry name" value="DUF397"/>
</dbReference>
<dbReference type="EMBL" id="CP095474">
    <property type="protein sequence ID" value="URN18753.1"/>
    <property type="molecule type" value="Genomic_DNA"/>
</dbReference>
<dbReference type="Proteomes" id="UP001056383">
    <property type="component" value="Chromosome"/>
</dbReference>
<reference evidence="3" key="1">
    <citation type="submission" date="2022-04" db="EMBL/GenBank/DDBJ databases">
        <title>Systematic whole-genome sequencing reveals an unexpected diversity among actinomycetoma pathogens and provides insights into their antibacterial susceptibilities.</title>
        <authorList>
            <person name="Watson A.K."/>
            <person name="Kepplinger B."/>
            <person name="Bakhiet S.M."/>
            <person name="Mhmoud N.A."/>
            <person name="Chapman J."/>
            <person name="Allenby N."/>
            <person name="Mickiewicz K."/>
            <person name="Goodfellow M."/>
            <person name="Fahal A.H."/>
            <person name="Errington J."/>
        </authorList>
    </citation>
    <scope>NUCLEOTIDE SEQUENCE</scope>
    <source>
        <strain evidence="3">SD 504</strain>
    </source>
</reference>
<name>A0ABY4TIL6_9ACTN</name>
<dbReference type="Pfam" id="PF04149">
    <property type="entry name" value="DUF397"/>
    <property type="match status" value="1"/>
</dbReference>
<feature type="region of interest" description="Disordered" evidence="1">
    <location>
        <begin position="1"/>
        <end position="62"/>
    </location>
</feature>
<evidence type="ECO:0000313" key="4">
    <source>
        <dbReference type="Proteomes" id="UP001056383"/>
    </source>
</evidence>
<evidence type="ECO:0000259" key="2">
    <source>
        <dbReference type="Pfam" id="PF04149"/>
    </source>
</evidence>